<evidence type="ECO:0000313" key="2">
    <source>
        <dbReference type="EMBL" id="QTH64370.1"/>
    </source>
</evidence>
<protein>
    <recommendedName>
        <fullName evidence="4">Phosphate ABC transporter substrate-binding protein</fullName>
    </recommendedName>
</protein>
<keyword evidence="1" id="KW-0732">Signal</keyword>
<dbReference type="Proteomes" id="UP000682739">
    <property type="component" value="Chromosome"/>
</dbReference>
<name>A0A975DC08_9GAMM</name>
<dbReference type="KEGG" id="psym:J1N51_02465"/>
<feature type="signal peptide" evidence="1">
    <location>
        <begin position="1"/>
        <end position="20"/>
    </location>
</feature>
<organism evidence="2 3">
    <name type="scientific">Psychrosphaera ytuae</name>
    <dbReference type="NCBI Taxonomy" id="2820710"/>
    <lineage>
        <taxon>Bacteria</taxon>
        <taxon>Pseudomonadati</taxon>
        <taxon>Pseudomonadota</taxon>
        <taxon>Gammaproteobacteria</taxon>
        <taxon>Alteromonadales</taxon>
        <taxon>Pseudoalteromonadaceae</taxon>
        <taxon>Psychrosphaera</taxon>
    </lineage>
</organism>
<dbReference type="EMBL" id="CP072110">
    <property type="protein sequence ID" value="QTH64370.1"/>
    <property type="molecule type" value="Genomic_DNA"/>
</dbReference>
<dbReference type="AlphaFoldDB" id="A0A975DC08"/>
<sequence length="139" mass="15579">MKKVYLFLFLMMALSQTVNARVGGIIVVANTNNTPMVLTKQEVKNLFMGGALEVEFQPVVLPNNSPTRVIFNTKVLGLTESRVQSYWAQMRFTGRKKPPTQVSSQLELIEFLIDTPYSIGYLPKDTPIPDGLTVVYVPQ</sequence>
<accession>A0A975DC08</accession>
<keyword evidence="3" id="KW-1185">Reference proteome</keyword>
<gene>
    <name evidence="2" type="ORF">J1N51_02465</name>
</gene>
<proteinExistence type="predicted"/>
<evidence type="ECO:0000256" key="1">
    <source>
        <dbReference type="SAM" id="SignalP"/>
    </source>
</evidence>
<feature type="chain" id="PRO_5037469081" description="Phosphate ABC transporter substrate-binding protein" evidence="1">
    <location>
        <begin position="21"/>
        <end position="139"/>
    </location>
</feature>
<dbReference type="SUPFAM" id="SSF53850">
    <property type="entry name" value="Periplasmic binding protein-like II"/>
    <property type="match status" value="1"/>
</dbReference>
<evidence type="ECO:0008006" key="4">
    <source>
        <dbReference type="Google" id="ProtNLM"/>
    </source>
</evidence>
<dbReference type="RefSeq" id="WP_208832425.1">
    <property type="nucleotide sequence ID" value="NZ_CP072110.1"/>
</dbReference>
<reference evidence="2" key="1">
    <citation type="submission" date="2021-03" db="EMBL/GenBank/DDBJ databases">
        <title>Description of Psychrosphaera ytuae sp. nov. isolated from deep sea sediment of South China Sea.</title>
        <authorList>
            <person name="Zhang J."/>
            <person name="Xu X.-D."/>
        </authorList>
    </citation>
    <scope>NUCLEOTIDE SEQUENCE</scope>
    <source>
        <strain evidence="2">MTZ26</strain>
    </source>
</reference>
<dbReference type="Gene3D" id="3.40.190.10">
    <property type="entry name" value="Periplasmic binding protein-like II"/>
    <property type="match status" value="1"/>
</dbReference>
<evidence type="ECO:0000313" key="3">
    <source>
        <dbReference type="Proteomes" id="UP000682739"/>
    </source>
</evidence>